<evidence type="ECO:0000313" key="3">
    <source>
        <dbReference type="Proteomes" id="UP001146793"/>
    </source>
</evidence>
<dbReference type="EMBL" id="JANTQA010000015">
    <property type="protein sequence ID" value="KAJ3447846.1"/>
    <property type="molecule type" value="Genomic_DNA"/>
</dbReference>
<dbReference type="PANTHER" id="PTHR13268:SF0">
    <property type="entry name" value="BCAS3 MICROTUBULE ASSOCIATED CELL MIGRATION FACTOR"/>
    <property type="match status" value="1"/>
</dbReference>
<name>A0AAV8A364_9EUKA</name>
<dbReference type="InterPro" id="IPR048382">
    <property type="entry name" value="BCAS3_WD40"/>
</dbReference>
<evidence type="ECO:0000313" key="2">
    <source>
        <dbReference type="EMBL" id="KAJ3447846.1"/>
    </source>
</evidence>
<dbReference type="Gene3D" id="2.130.10.10">
    <property type="entry name" value="YVTN repeat-like/Quinoprotein amine dehydrogenase"/>
    <property type="match status" value="1"/>
</dbReference>
<reference evidence="2" key="1">
    <citation type="submission" date="2022-08" db="EMBL/GenBank/DDBJ databases">
        <title>Novel sulphate-reducing endosymbionts in the free-living metamonad Anaeramoeba.</title>
        <authorList>
            <person name="Jerlstrom-Hultqvist J."/>
            <person name="Cepicka I."/>
            <person name="Gallot-Lavallee L."/>
            <person name="Salas-Leiva D."/>
            <person name="Curtis B.A."/>
            <person name="Zahonova K."/>
            <person name="Pipaliya S."/>
            <person name="Dacks J."/>
            <person name="Roger A.J."/>
        </authorList>
    </citation>
    <scope>NUCLEOTIDE SEQUENCE</scope>
    <source>
        <strain evidence="2">Busselton2</strain>
    </source>
</reference>
<dbReference type="InterPro" id="IPR001680">
    <property type="entry name" value="WD40_rpt"/>
</dbReference>
<accession>A0AAV8A364</accession>
<dbReference type="InterPro" id="IPR045142">
    <property type="entry name" value="BCAS3-like"/>
</dbReference>
<dbReference type="AlphaFoldDB" id="A0AAV8A364"/>
<organism evidence="2 3">
    <name type="scientific">Anaeramoeba flamelloides</name>
    <dbReference type="NCBI Taxonomy" id="1746091"/>
    <lineage>
        <taxon>Eukaryota</taxon>
        <taxon>Metamonada</taxon>
        <taxon>Anaeramoebidae</taxon>
        <taxon>Anaeramoeba</taxon>
    </lineage>
</organism>
<proteinExistence type="predicted"/>
<sequence>MSKQSTISTFSRQAKQLKIQENEIYKLIMNKIPQVADSFQFAGRFLPSKIKKTIDRNKKPKDADQILKIDYQTYQKSKFMIICYSNGVQVWNLNDGDNIKEVVSIKTVAIRSAKFICETKLNELQQNQPFLGLLSLHESEDFPRSCLKLFSLKTNKFYQVLRFKSSVYNFDSTNDLIIASTQHEINIIEMKTMKLVHKIQYFPNPTNSGIFALGKRFCAFPALSPESKSPDPNYLQYFYESSKKILENLLETIILRKNNKSIMKKTTKKFGEILKLSMGLITIYDLKNRKETSTFKAHKHIISYLQFDQSGQLLMTSSLSTQIRIYRMGNEKPKLIYILRRGYTNALIQNVSFSPNLKLVSISTNHGTTHIFPINIDGEKPSTHTHIKEFQSLTETECNISEKTIINSKIKKNDLKKKLEEIHSLAKIKQTVIKWRKDKKKNINSKKKIKEDELSPLPLSLSSLFFNNTTLFISSFDGLLTKFDTVPYKMNFESQNGKNNNQDYLALRPIRKQIYSIQRHNNWPTLNLKINQILLSKKLKNFKKSKKKINMILESNEKQSQQMKLMEDFILNNFEPKTTKILPPLWISRQFSVGIYTNIRNRNNMDNENFNKLTYIKKNYKKNKLIVSNKMFDYHPNQYPNKSVEKKK</sequence>
<dbReference type="SUPFAM" id="SSF50978">
    <property type="entry name" value="WD40 repeat-like"/>
    <property type="match status" value="1"/>
</dbReference>
<gene>
    <name evidence="2" type="ORF">M0812_00319</name>
</gene>
<comment type="caution">
    <text evidence="2">The sequence shown here is derived from an EMBL/GenBank/DDBJ whole genome shotgun (WGS) entry which is preliminary data.</text>
</comment>
<dbReference type="Proteomes" id="UP001146793">
    <property type="component" value="Unassembled WGS sequence"/>
</dbReference>
<protein>
    <submittedName>
        <fullName evidence="2">Breast carcinoma-amplified sequence</fullName>
    </submittedName>
</protein>
<dbReference type="Pfam" id="PF21034">
    <property type="entry name" value="BCAS3_WD40"/>
    <property type="match status" value="2"/>
</dbReference>
<evidence type="ECO:0000259" key="1">
    <source>
        <dbReference type="Pfam" id="PF21034"/>
    </source>
</evidence>
<dbReference type="GO" id="GO:0005737">
    <property type="term" value="C:cytoplasm"/>
    <property type="evidence" value="ECO:0007669"/>
    <property type="project" value="TreeGrafter"/>
</dbReference>
<feature type="domain" description="BCAS3 WD40" evidence="1">
    <location>
        <begin position="293"/>
        <end position="388"/>
    </location>
</feature>
<dbReference type="InterPro" id="IPR015943">
    <property type="entry name" value="WD40/YVTN_repeat-like_dom_sf"/>
</dbReference>
<dbReference type="InterPro" id="IPR036322">
    <property type="entry name" value="WD40_repeat_dom_sf"/>
</dbReference>
<dbReference type="GO" id="GO:0006914">
    <property type="term" value="P:autophagy"/>
    <property type="evidence" value="ECO:0007669"/>
    <property type="project" value="InterPro"/>
</dbReference>
<dbReference type="SMART" id="SM00320">
    <property type="entry name" value="WD40"/>
    <property type="match status" value="2"/>
</dbReference>
<feature type="domain" description="BCAS3 WD40" evidence="1">
    <location>
        <begin position="77"/>
        <end position="220"/>
    </location>
</feature>
<dbReference type="PANTHER" id="PTHR13268">
    <property type="entry name" value="BREAST CARCINOMA AMPLIFIED SEQUENCE 3"/>
    <property type="match status" value="1"/>
</dbReference>
<dbReference type="GO" id="GO:0042594">
    <property type="term" value="P:response to starvation"/>
    <property type="evidence" value="ECO:0007669"/>
    <property type="project" value="TreeGrafter"/>
</dbReference>